<evidence type="ECO:0000313" key="3">
    <source>
        <dbReference type="Proteomes" id="UP001305779"/>
    </source>
</evidence>
<feature type="region of interest" description="Disordered" evidence="1">
    <location>
        <begin position="223"/>
        <end position="376"/>
    </location>
</feature>
<dbReference type="Proteomes" id="UP001305779">
    <property type="component" value="Unassembled WGS sequence"/>
</dbReference>
<sequence>MNSSIWADPAPESENARDTKQNNAKPVEPTPQPDPEPPASSSLSAGASTFEPDLSAPPPDGSSADLFAQTGAQQDDLFDDVVPVESMRIRSDDDLFSEDFTPAPQPVVERSKPQHTRGTGDAPRGRGRGRGRGEGRGGQNRGGAQREARGTDTAPRGGREAQTSSPAQGAAPDNAPTGPRKETVQAVRGDRHATGGLKKPKLTEEELAEKMAKIQIKNANLTAAHARAEADAASFAEREQQAKQVAKQREKEERRDRQQMMGEREKNRMRKLKAMEGREWDAEKREDDFSKGGRFDKKGGFAGDQQDYSDGREYLYREPKQERGRGGGRGGRASEAAPRQEDFPALPAASKSTEPSEPISNQPSGKSWADQVEAGP</sequence>
<feature type="compositionally biased region" description="Low complexity" evidence="1">
    <location>
        <begin position="39"/>
        <end position="48"/>
    </location>
</feature>
<feature type="compositionally biased region" description="Polar residues" evidence="1">
    <location>
        <begin position="350"/>
        <end position="365"/>
    </location>
</feature>
<reference evidence="2 3" key="1">
    <citation type="journal article" date="2023" name="G3 (Bethesda)">
        <title>A chromosome-level genome assembly of Zasmidium syzygii isolated from banana leaves.</title>
        <authorList>
            <person name="van Westerhoven A.C."/>
            <person name="Mehrabi R."/>
            <person name="Talebi R."/>
            <person name="Steentjes M.B.F."/>
            <person name="Corcolon B."/>
            <person name="Chong P.A."/>
            <person name="Kema G.H.J."/>
            <person name="Seidl M.F."/>
        </authorList>
    </citation>
    <scope>NUCLEOTIDE SEQUENCE [LARGE SCALE GENOMIC DNA]</scope>
    <source>
        <strain evidence="2 3">P124</strain>
    </source>
</reference>
<keyword evidence="3" id="KW-1185">Reference proteome</keyword>
<feature type="compositionally biased region" description="Basic and acidic residues" evidence="1">
    <location>
        <begin position="309"/>
        <end position="325"/>
    </location>
</feature>
<feature type="compositionally biased region" description="Basic and acidic residues" evidence="1">
    <location>
        <begin position="273"/>
        <end position="299"/>
    </location>
</feature>
<feature type="region of interest" description="Disordered" evidence="1">
    <location>
        <begin position="1"/>
        <end position="204"/>
    </location>
</feature>
<protein>
    <submittedName>
        <fullName evidence="2">Uncharacterized protein</fullName>
    </submittedName>
</protein>
<evidence type="ECO:0000313" key="2">
    <source>
        <dbReference type="EMBL" id="KAK4506917.1"/>
    </source>
</evidence>
<gene>
    <name evidence="2" type="ORF">PRZ48_000650</name>
</gene>
<evidence type="ECO:0000256" key="1">
    <source>
        <dbReference type="SAM" id="MobiDB-lite"/>
    </source>
</evidence>
<dbReference type="EMBL" id="JAXOVC010000001">
    <property type="protein sequence ID" value="KAK4506917.1"/>
    <property type="molecule type" value="Genomic_DNA"/>
</dbReference>
<feature type="compositionally biased region" description="Basic and acidic residues" evidence="1">
    <location>
        <begin position="226"/>
        <end position="266"/>
    </location>
</feature>
<comment type="caution">
    <text evidence="2">The sequence shown here is derived from an EMBL/GenBank/DDBJ whole genome shotgun (WGS) entry which is preliminary data.</text>
</comment>
<accession>A0ABR0EZK4</accession>
<name>A0ABR0EZK4_ZASCE</name>
<feature type="compositionally biased region" description="Pro residues" evidence="1">
    <location>
        <begin position="28"/>
        <end position="38"/>
    </location>
</feature>
<organism evidence="2 3">
    <name type="scientific">Zasmidium cellare</name>
    <name type="common">Wine cellar mold</name>
    <name type="synonym">Racodium cellare</name>
    <dbReference type="NCBI Taxonomy" id="395010"/>
    <lineage>
        <taxon>Eukaryota</taxon>
        <taxon>Fungi</taxon>
        <taxon>Dikarya</taxon>
        <taxon>Ascomycota</taxon>
        <taxon>Pezizomycotina</taxon>
        <taxon>Dothideomycetes</taxon>
        <taxon>Dothideomycetidae</taxon>
        <taxon>Mycosphaerellales</taxon>
        <taxon>Mycosphaerellaceae</taxon>
        <taxon>Zasmidium</taxon>
    </lineage>
</organism>
<feature type="compositionally biased region" description="Basic and acidic residues" evidence="1">
    <location>
        <begin position="179"/>
        <end position="193"/>
    </location>
</feature>
<proteinExistence type="predicted"/>